<organism evidence="1 2">
    <name type="scientific">Grus japonensis</name>
    <name type="common">Japanese crane</name>
    <name type="synonym">Red-crowned crane</name>
    <dbReference type="NCBI Taxonomy" id="30415"/>
    <lineage>
        <taxon>Eukaryota</taxon>
        <taxon>Metazoa</taxon>
        <taxon>Chordata</taxon>
        <taxon>Craniata</taxon>
        <taxon>Vertebrata</taxon>
        <taxon>Euteleostomi</taxon>
        <taxon>Archelosauria</taxon>
        <taxon>Archosauria</taxon>
        <taxon>Dinosauria</taxon>
        <taxon>Saurischia</taxon>
        <taxon>Theropoda</taxon>
        <taxon>Coelurosauria</taxon>
        <taxon>Aves</taxon>
        <taxon>Neognathae</taxon>
        <taxon>Neoaves</taxon>
        <taxon>Gruiformes</taxon>
        <taxon>Gruidae</taxon>
        <taxon>Grus</taxon>
    </lineage>
</organism>
<protein>
    <submittedName>
        <fullName evidence="1">Uncharacterized protein</fullName>
    </submittedName>
</protein>
<dbReference type="Proteomes" id="UP001623348">
    <property type="component" value="Unassembled WGS sequence"/>
</dbReference>
<evidence type="ECO:0000313" key="2">
    <source>
        <dbReference type="Proteomes" id="UP001623348"/>
    </source>
</evidence>
<dbReference type="EMBL" id="BAAFJT010000003">
    <property type="protein sequence ID" value="GAB0187501.1"/>
    <property type="molecule type" value="Genomic_DNA"/>
</dbReference>
<comment type="caution">
    <text evidence="1">The sequence shown here is derived from an EMBL/GenBank/DDBJ whole genome shotgun (WGS) entry which is preliminary data.</text>
</comment>
<sequence>MNAIQKRGACFRRNGCTGASAKECEGVLQSETLCFSEVTLNLAPDPNIEWKSGKQHDLQDVKHDWENPALPLSSSENGLFPCGCYLCPIDVR</sequence>
<name>A0ABC9WQE5_GRUJA</name>
<accession>A0ABC9WQE5</accession>
<dbReference type="AlphaFoldDB" id="A0ABC9WQE5"/>
<gene>
    <name evidence="1" type="ORF">GRJ2_001215400</name>
</gene>
<evidence type="ECO:0000313" key="1">
    <source>
        <dbReference type="EMBL" id="GAB0187501.1"/>
    </source>
</evidence>
<reference evidence="1 2" key="1">
    <citation type="submission" date="2024-06" db="EMBL/GenBank/DDBJ databases">
        <title>The draft genome of Grus japonensis, version 3.</title>
        <authorList>
            <person name="Nabeshima K."/>
            <person name="Suzuki S."/>
            <person name="Onuma M."/>
        </authorList>
    </citation>
    <scope>NUCLEOTIDE SEQUENCE [LARGE SCALE GENOMIC DNA]</scope>
    <source>
        <strain evidence="1 2">451A</strain>
    </source>
</reference>
<keyword evidence="2" id="KW-1185">Reference proteome</keyword>
<proteinExistence type="predicted"/>